<dbReference type="PROSITE" id="PS51462">
    <property type="entry name" value="NUDIX"/>
    <property type="match status" value="1"/>
</dbReference>
<dbReference type="PANTHER" id="PTHR21340">
    <property type="entry name" value="DIADENOSINE 5,5-P1,P4-TETRAPHOSPHATE PYROPHOSPHOHYDROLASE MUTT"/>
    <property type="match status" value="1"/>
</dbReference>
<dbReference type="InterPro" id="IPR015797">
    <property type="entry name" value="NUDIX_hydrolase-like_dom_sf"/>
</dbReference>
<keyword evidence="4" id="KW-0378">Hydrolase</keyword>
<gene>
    <name evidence="7" type="ORF">TsocGM_04840</name>
</gene>
<evidence type="ECO:0000313" key="7">
    <source>
        <dbReference type="EMBL" id="RUL88926.1"/>
    </source>
</evidence>
<name>A0A432MP90_9BACT</name>
<dbReference type="Pfam" id="PF00293">
    <property type="entry name" value="NUDIX"/>
    <property type="match status" value="1"/>
</dbReference>
<comment type="caution">
    <text evidence="7">The sequence shown here is derived from an EMBL/GenBank/DDBJ whole genome shotgun (WGS) entry which is preliminary data.</text>
</comment>
<dbReference type="CDD" id="cd03428">
    <property type="entry name" value="NUDIX_Ap4A_Nudt2"/>
    <property type="match status" value="1"/>
</dbReference>
<evidence type="ECO:0000313" key="8">
    <source>
        <dbReference type="Proteomes" id="UP000280296"/>
    </source>
</evidence>
<protein>
    <recommendedName>
        <fullName evidence="2">Bis(5'-nucleosyl)-tetraphosphatase [asymmetrical]</fullName>
    </recommendedName>
    <alternativeName>
        <fullName evidence="5">Diadenosine 5',5'''-P1,P4-tetraphosphate asymmetrical hydrolase</fullName>
    </alternativeName>
</protein>
<dbReference type="PANTHER" id="PTHR21340:SF0">
    <property type="entry name" value="BIS(5'-NUCLEOSYL)-TETRAPHOSPHATASE [ASYMMETRICAL]"/>
    <property type="match status" value="1"/>
</dbReference>
<evidence type="ECO:0000256" key="5">
    <source>
        <dbReference type="ARBA" id="ARBA00032644"/>
    </source>
</evidence>
<proteinExistence type="inferred from homology"/>
<dbReference type="InterPro" id="IPR000086">
    <property type="entry name" value="NUDIX_hydrolase_dom"/>
</dbReference>
<comment type="similarity">
    <text evidence="1">Belongs to the Nudix hydrolase family.</text>
</comment>
<keyword evidence="3" id="KW-0547">Nucleotide-binding</keyword>
<dbReference type="PROSITE" id="PS00893">
    <property type="entry name" value="NUDIX_BOX"/>
    <property type="match status" value="1"/>
</dbReference>
<sequence length="141" mass="16182">MRRIRACGILLMTRSSPRSFLLLRHDDRWDLPKGRVDGDESDLDCALREFEEETGIPRSSIALDPTFRYTEVYSPIRKKTGERDHKTLVIFLATVPDRLEITLTEHLGHEWVEWRPPHDIQANTINPLLAAVADHLSAIDG</sequence>
<dbReference type="GO" id="GO:0004081">
    <property type="term" value="F:bis(5'-nucleosyl)-tetraphosphatase (asymmetrical) activity"/>
    <property type="evidence" value="ECO:0007669"/>
    <property type="project" value="TreeGrafter"/>
</dbReference>
<dbReference type="InterPro" id="IPR003565">
    <property type="entry name" value="Tetra_PHTase"/>
</dbReference>
<dbReference type="RefSeq" id="WP_126724177.1">
    <property type="nucleotide sequence ID" value="NZ_RYZH01000006.1"/>
</dbReference>
<evidence type="ECO:0000256" key="2">
    <source>
        <dbReference type="ARBA" id="ARBA00018911"/>
    </source>
</evidence>
<evidence type="ECO:0000256" key="3">
    <source>
        <dbReference type="ARBA" id="ARBA00022741"/>
    </source>
</evidence>
<keyword evidence="8" id="KW-1185">Reference proteome</keyword>
<evidence type="ECO:0000256" key="4">
    <source>
        <dbReference type="ARBA" id="ARBA00022801"/>
    </source>
</evidence>
<accession>A0A432MP90</accession>
<dbReference type="GO" id="GO:0006754">
    <property type="term" value="P:ATP biosynthetic process"/>
    <property type="evidence" value="ECO:0007669"/>
    <property type="project" value="TreeGrafter"/>
</dbReference>
<dbReference type="InterPro" id="IPR020084">
    <property type="entry name" value="NUDIX_hydrolase_CS"/>
</dbReference>
<reference evidence="7 8" key="1">
    <citation type="submission" date="2018-12" db="EMBL/GenBank/DDBJ databases">
        <authorList>
            <person name="Toschakov S.V."/>
        </authorList>
    </citation>
    <scope>NUCLEOTIDE SEQUENCE [LARGE SCALE GENOMIC DNA]</scope>
    <source>
        <strain evidence="7 8">GM2012</strain>
    </source>
</reference>
<dbReference type="AlphaFoldDB" id="A0A432MP90"/>
<dbReference type="InterPro" id="IPR051325">
    <property type="entry name" value="Nudix_hydrolase_domain"/>
</dbReference>
<evidence type="ECO:0000256" key="1">
    <source>
        <dbReference type="ARBA" id="ARBA00005582"/>
    </source>
</evidence>
<dbReference type="EMBL" id="RYZH01000006">
    <property type="protein sequence ID" value="RUL88926.1"/>
    <property type="molecule type" value="Genomic_DNA"/>
</dbReference>
<dbReference type="GO" id="GO:0006167">
    <property type="term" value="P:AMP biosynthetic process"/>
    <property type="evidence" value="ECO:0007669"/>
    <property type="project" value="TreeGrafter"/>
</dbReference>
<organism evidence="7 8">
    <name type="scientific">Tautonia sociabilis</name>
    <dbReference type="NCBI Taxonomy" id="2080755"/>
    <lineage>
        <taxon>Bacteria</taxon>
        <taxon>Pseudomonadati</taxon>
        <taxon>Planctomycetota</taxon>
        <taxon>Planctomycetia</taxon>
        <taxon>Isosphaerales</taxon>
        <taxon>Isosphaeraceae</taxon>
        <taxon>Tautonia</taxon>
    </lineage>
</organism>
<reference evidence="7 8" key="2">
    <citation type="submission" date="2019-01" db="EMBL/GenBank/DDBJ databases">
        <title>Tautonia sociabilis, a novel thermotolerant planctomycete of Isosphaeraceae family, isolated from a 4000 m deep subterranean habitat.</title>
        <authorList>
            <person name="Kovaleva O.L."/>
            <person name="Elcheninov A.G."/>
            <person name="Van Heerden E."/>
            <person name="Toshchakov S.V."/>
            <person name="Novikov A."/>
            <person name="Bonch-Osmolovskaya E.A."/>
            <person name="Kublanov I.V."/>
        </authorList>
    </citation>
    <scope>NUCLEOTIDE SEQUENCE [LARGE SCALE GENOMIC DNA]</scope>
    <source>
        <strain evidence="7 8">GM2012</strain>
    </source>
</reference>
<dbReference type="GO" id="GO:0000166">
    <property type="term" value="F:nucleotide binding"/>
    <property type="evidence" value="ECO:0007669"/>
    <property type="project" value="UniProtKB-KW"/>
</dbReference>
<dbReference type="Proteomes" id="UP000280296">
    <property type="component" value="Unassembled WGS sequence"/>
</dbReference>
<dbReference type="SUPFAM" id="SSF55811">
    <property type="entry name" value="Nudix"/>
    <property type="match status" value="1"/>
</dbReference>
<feature type="domain" description="Nudix hydrolase" evidence="6">
    <location>
        <begin position="2"/>
        <end position="141"/>
    </location>
</feature>
<evidence type="ECO:0000259" key="6">
    <source>
        <dbReference type="PROSITE" id="PS51462"/>
    </source>
</evidence>
<dbReference type="Gene3D" id="3.90.79.10">
    <property type="entry name" value="Nucleoside Triphosphate Pyrophosphohydrolase"/>
    <property type="match status" value="1"/>
</dbReference>
<dbReference type="OrthoDB" id="9816289at2"/>